<organism evidence="2 3">
    <name type="scientific">Exidia glandulosa HHB12029</name>
    <dbReference type="NCBI Taxonomy" id="1314781"/>
    <lineage>
        <taxon>Eukaryota</taxon>
        <taxon>Fungi</taxon>
        <taxon>Dikarya</taxon>
        <taxon>Basidiomycota</taxon>
        <taxon>Agaricomycotina</taxon>
        <taxon>Agaricomycetes</taxon>
        <taxon>Auriculariales</taxon>
        <taxon>Exidiaceae</taxon>
        <taxon>Exidia</taxon>
    </lineage>
</organism>
<feature type="compositionally biased region" description="Acidic residues" evidence="1">
    <location>
        <begin position="365"/>
        <end position="378"/>
    </location>
</feature>
<keyword evidence="3" id="KW-1185">Reference proteome</keyword>
<gene>
    <name evidence="2" type="ORF">EXIGLDRAFT_780260</name>
</gene>
<feature type="region of interest" description="Disordered" evidence="1">
    <location>
        <begin position="345"/>
        <end position="386"/>
    </location>
</feature>
<dbReference type="AlphaFoldDB" id="A0A165BPN8"/>
<feature type="region of interest" description="Disordered" evidence="1">
    <location>
        <begin position="1"/>
        <end position="208"/>
    </location>
</feature>
<feature type="compositionally biased region" description="Basic and acidic residues" evidence="1">
    <location>
        <begin position="190"/>
        <end position="208"/>
    </location>
</feature>
<dbReference type="InParanoid" id="A0A165BPN8"/>
<dbReference type="Proteomes" id="UP000077266">
    <property type="component" value="Unassembled WGS sequence"/>
</dbReference>
<dbReference type="OrthoDB" id="10685514at2759"/>
<evidence type="ECO:0000313" key="3">
    <source>
        <dbReference type="Proteomes" id="UP000077266"/>
    </source>
</evidence>
<protein>
    <submittedName>
        <fullName evidence="2">Uncharacterized protein</fullName>
    </submittedName>
</protein>
<name>A0A165BPN8_EXIGL</name>
<proteinExistence type="predicted"/>
<feature type="compositionally biased region" description="Basic residues" evidence="1">
    <location>
        <begin position="28"/>
        <end position="44"/>
    </location>
</feature>
<feature type="compositionally biased region" description="Basic and acidic residues" evidence="1">
    <location>
        <begin position="160"/>
        <end position="171"/>
    </location>
</feature>
<sequence>MSRGRRSTGVKLDDLPNNFLQQDPLKLAKQKLKAKIPRSPRKSPARITVTLIPEPEDDIDTQSGSPSPNAPPGDDDEEETDPKGKSVNEAKKARRHGPAVAASLRTDAVDRGRADVLKRQLAQQKRDKEQQKRDKEQLAEHDDLQSQGSPHETPEPPPRSQKDLANEDPEKNKKRKTATPDPDDEDVDERDNAKPKRSRAENFKCDGSKRAQYGTMTFKSYGGKRGKPENITCRLNKSDVIRTGNNTKHVNHFQAIARKSYAMNVLDESYVLSIAMPMHHSSGQAYAWASPALAAAMPDLMDDVVHAVVTKTHGERISSMSNALRALEKKTAADAKEIARYRTKYGHIDDDGDKDEAFHDGEWGGVDDEPTDVVEETEKDGVADEE</sequence>
<evidence type="ECO:0000256" key="1">
    <source>
        <dbReference type="SAM" id="MobiDB-lite"/>
    </source>
</evidence>
<feature type="compositionally biased region" description="Basic and acidic residues" evidence="1">
    <location>
        <begin position="81"/>
        <end position="91"/>
    </location>
</feature>
<dbReference type="EMBL" id="KV426427">
    <property type="protein sequence ID" value="KZV81024.1"/>
    <property type="molecule type" value="Genomic_DNA"/>
</dbReference>
<evidence type="ECO:0000313" key="2">
    <source>
        <dbReference type="EMBL" id="KZV81024.1"/>
    </source>
</evidence>
<accession>A0A165BPN8</accession>
<feature type="compositionally biased region" description="Basic and acidic residues" evidence="1">
    <location>
        <begin position="107"/>
        <end position="144"/>
    </location>
</feature>
<reference evidence="2 3" key="1">
    <citation type="journal article" date="2016" name="Mol. Biol. Evol.">
        <title>Comparative Genomics of Early-Diverging Mushroom-Forming Fungi Provides Insights into the Origins of Lignocellulose Decay Capabilities.</title>
        <authorList>
            <person name="Nagy L.G."/>
            <person name="Riley R."/>
            <person name="Tritt A."/>
            <person name="Adam C."/>
            <person name="Daum C."/>
            <person name="Floudas D."/>
            <person name="Sun H."/>
            <person name="Yadav J.S."/>
            <person name="Pangilinan J."/>
            <person name="Larsson K.H."/>
            <person name="Matsuura K."/>
            <person name="Barry K."/>
            <person name="Labutti K."/>
            <person name="Kuo R."/>
            <person name="Ohm R.A."/>
            <person name="Bhattacharya S.S."/>
            <person name="Shirouzu T."/>
            <person name="Yoshinaga Y."/>
            <person name="Martin F.M."/>
            <person name="Grigoriev I.V."/>
            <person name="Hibbett D.S."/>
        </authorList>
    </citation>
    <scope>NUCLEOTIDE SEQUENCE [LARGE SCALE GENOMIC DNA]</scope>
    <source>
        <strain evidence="2 3">HHB12029</strain>
    </source>
</reference>